<sequence length="47" mass="5499">MCDRVCVGCWSCLPQQLACFYWFAQGTMFWALFVLGLYSCPLPWLEN</sequence>
<evidence type="ECO:0000256" key="1">
    <source>
        <dbReference type="SAM" id="Phobius"/>
    </source>
</evidence>
<feature type="transmembrane region" description="Helical" evidence="1">
    <location>
        <begin position="20"/>
        <end position="40"/>
    </location>
</feature>
<protein>
    <submittedName>
        <fullName evidence="2">Uncharacterized protein</fullName>
    </submittedName>
</protein>
<keyword evidence="1" id="KW-0472">Membrane</keyword>
<organism evidence="2">
    <name type="scientific">Brassica oleracea</name>
    <name type="common">Wild cabbage</name>
    <dbReference type="NCBI Taxonomy" id="3712"/>
    <lineage>
        <taxon>Eukaryota</taxon>
        <taxon>Viridiplantae</taxon>
        <taxon>Streptophyta</taxon>
        <taxon>Embryophyta</taxon>
        <taxon>Tracheophyta</taxon>
        <taxon>Spermatophyta</taxon>
        <taxon>Magnoliopsida</taxon>
        <taxon>eudicotyledons</taxon>
        <taxon>Gunneridae</taxon>
        <taxon>Pentapetalae</taxon>
        <taxon>rosids</taxon>
        <taxon>malvids</taxon>
        <taxon>Brassicales</taxon>
        <taxon>Brassicaceae</taxon>
        <taxon>Brassiceae</taxon>
        <taxon>Brassica</taxon>
    </lineage>
</organism>
<keyword evidence="1" id="KW-1133">Transmembrane helix</keyword>
<dbReference type="EMBL" id="LR031873">
    <property type="protein sequence ID" value="VDD15847.1"/>
    <property type="molecule type" value="Genomic_DNA"/>
</dbReference>
<name>A0A3P6CB58_BRAOL</name>
<proteinExistence type="predicted"/>
<keyword evidence="1" id="KW-0812">Transmembrane</keyword>
<gene>
    <name evidence="2" type="ORF">BOLC4T28366H</name>
</gene>
<reference evidence="2" key="1">
    <citation type="submission" date="2018-11" db="EMBL/GenBank/DDBJ databases">
        <authorList>
            <consortium name="Genoscope - CEA"/>
            <person name="William W."/>
        </authorList>
    </citation>
    <scope>NUCLEOTIDE SEQUENCE</scope>
</reference>
<evidence type="ECO:0000313" key="2">
    <source>
        <dbReference type="EMBL" id="VDD15847.1"/>
    </source>
</evidence>
<accession>A0A3P6CB58</accession>
<dbReference type="AlphaFoldDB" id="A0A3P6CB58"/>